<feature type="region of interest" description="Disordered" evidence="1">
    <location>
        <begin position="207"/>
        <end position="270"/>
    </location>
</feature>
<name>W2PD87_PHYN3</name>
<proteinExistence type="predicted"/>
<dbReference type="GeneID" id="20188459"/>
<evidence type="ECO:0000313" key="3">
    <source>
        <dbReference type="Proteomes" id="UP000018817"/>
    </source>
</evidence>
<feature type="compositionally biased region" description="Polar residues" evidence="1">
    <location>
        <begin position="78"/>
        <end position="94"/>
    </location>
</feature>
<gene>
    <name evidence="2" type="ORF">PPTG_19742</name>
</gene>
<sequence>MSNSPYKDTFTGIVHVAQCHRSEPELGYRPVVAPFSSSGKRVAPDDSVAHPSGGPSPGDPDHKRQRRQGSPAAVAHRTPTSSVNEGNLATSQDTAYDPGVDAAPSGVPHGSGAPLARRAEQEEAEQPLDSRAASFVEFLSLRSRVRSVSDYVADVDRSSHRLANDLGDVERRVGWLESPQATQQRAADLERQVAQLQVQLDLLPRVPPHPAALQPPMVLQPPTAPQYPAYSDSGAGLQHPAVSQPPAASQPSSDPALAPQSSPEQVPGMA</sequence>
<evidence type="ECO:0000256" key="1">
    <source>
        <dbReference type="SAM" id="MobiDB-lite"/>
    </source>
</evidence>
<reference evidence="2 3" key="2">
    <citation type="submission" date="2013-11" db="EMBL/GenBank/DDBJ databases">
        <title>The Genome Sequence of Phytophthora parasitica INRA-310.</title>
        <authorList>
            <consortium name="The Broad Institute Genomics Platform"/>
            <person name="Russ C."/>
            <person name="Tyler B."/>
            <person name="Panabieres F."/>
            <person name="Shan W."/>
            <person name="Tripathy S."/>
            <person name="Grunwald N."/>
            <person name="Machado M."/>
            <person name="Johnson C.S."/>
            <person name="Arredondo F."/>
            <person name="Hong C."/>
            <person name="Coffey M."/>
            <person name="Young S.K."/>
            <person name="Zeng Q."/>
            <person name="Gargeya S."/>
            <person name="Fitzgerald M."/>
            <person name="Abouelleil A."/>
            <person name="Alvarado L."/>
            <person name="Chapman S.B."/>
            <person name="Gainer-Dewar J."/>
            <person name="Goldberg J."/>
            <person name="Griggs A."/>
            <person name="Gujja S."/>
            <person name="Hansen M."/>
            <person name="Howarth C."/>
            <person name="Imamovic A."/>
            <person name="Ireland A."/>
            <person name="Larimer J."/>
            <person name="McCowan C."/>
            <person name="Murphy C."/>
            <person name="Pearson M."/>
            <person name="Poon T.W."/>
            <person name="Priest M."/>
            <person name="Roberts A."/>
            <person name="Saif S."/>
            <person name="Shea T."/>
            <person name="Sykes S."/>
            <person name="Wortman J."/>
            <person name="Nusbaum C."/>
            <person name="Birren B."/>
        </authorList>
    </citation>
    <scope>NUCLEOTIDE SEQUENCE [LARGE SCALE GENOMIC DNA]</scope>
    <source>
        <strain evidence="2 3">INRA-310</strain>
    </source>
</reference>
<dbReference type="AlphaFoldDB" id="W2PD87"/>
<dbReference type="RefSeq" id="XP_008916524.1">
    <property type="nucleotide sequence ID" value="XM_008918276.1"/>
</dbReference>
<reference evidence="3" key="1">
    <citation type="submission" date="2011-12" db="EMBL/GenBank/DDBJ databases">
        <authorList>
            <consortium name="The Broad Institute Genome Sequencing Platform"/>
            <person name="Russ C."/>
            <person name="Tyler B."/>
            <person name="Panabieres F."/>
            <person name="Shan W."/>
            <person name="Tripathy S."/>
            <person name="Grunwald N."/>
            <person name="Machado M."/>
            <person name="Young S.K."/>
            <person name="Zeng Q."/>
            <person name="Gargeya S."/>
            <person name="Fitzgerald M."/>
            <person name="Haas B."/>
            <person name="Abouelleil A."/>
            <person name="Alvarado L."/>
            <person name="Arachchi H.M."/>
            <person name="Berlin A."/>
            <person name="Chapman S.B."/>
            <person name="Gearin G."/>
            <person name="Goldberg J."/>
            <person name="Griggs A."/>
            <person name="Gujja S."/>
            <person name="Hansen M."/>
            <person name="Heiman D."/>
            <person name="Howarth C."/>
            <person name="Larimer J."/>
            <person name="Lui A."/>
            <person name="MacDonald P.J.P."/>
            <person name="McCowen C."/>
            <person name="Montmayeur A."/>
            <person name="Murphy C."/>
            <person name="Neiman D."/>
            <person name="Pearson M."/>
            <person name="Priest M."/>
            <person name="Roberts A."/>
            <person name="Saif S."/>
            <person name="Shea T."/>
            <person name="Sisk P."/>
            <person name="Stolte C."/>
            <person name="Sykes S."/>
            <person name="Wortman J."/>
            <person name="Nusbaum C."/>
            <person name="Birren B."/>
        </authorList>
    </citation>
    <scope>NUCLEOTIDE SEQUENCE [LARGE SCALE GENOMIC DNA]</scope>
    <source>
        <strain evidence="3">INRA-310</strain>
    </source>
</reference>
<feature type="compositionally biased region" description="Low complexity" evidence="1">
    <location>
        <begin position="240"/>
        <end position="263"/>
    </location>
</feature>
<dbReference type="VEuPathDB" id="FungiDB:PPTG_19742"/>
<evidence type="ECO:0000313" key="2">
    <source>
        <dbReference type="EMBL" id="ETM98178.1"/>
    </source>
</evidence>
<feature type="region of interest" description="Disordered" evidence="1">
    <location>
        <begin position="22"/>
        <end position="129"/>
    </location>
</feature>
<accession>W2PD87</accession>
<dbReference type="EMBL" id="KI669731">
    <property type="protein sequence ID" value="ETM98178.1"/>
    <property type="molecule type" value="Genomic_DNA"/>
</dbReference>
<dbReference type="Proteomes" id="UP000018817">
    <property type="component" value="Unassembled WGS sequence"/>
</dbReference>
<protein>
    <submittedName>
        <fullName evidence="2">Uncharacterized protein</fullName>
    </submittedName>
</protein>
<organism evidence="2 3">
    <name type="scientific">Phytophthora nicotianae (strain INRA-310)</name>
    <name type="common">Phytophthora parasitica</name>
    <dbReference type="NCBI Taxonomy" id="761204"/>
    <lineage>
        <taxon>Eukaryota</taxon>
        <taxon>Sar</taxon>
        <taxon>Stramenopiles</taxon>
        <taxon>Oomycota</taxon>
        <taxon>Peronosporomycetes</taxon>
        <taxon>Peronosporales</taxon>
        <taxon>Peronosporaceae</taxon>
        <taxon>Phytophthora</taxon>
    </lineage>
</organism>